<name>A0A2P7N1I9_9CYAN</name>
<dbReference type="Gene3D" id="2.40.30.170">
    <property type="match status" value="1"/>
</dbReference>
<keyword evidence="3" id="KW-1133">Transmembrane helix</keyword>
<dbReference type="InterPro" id="IPR006143">
    <property type="entry name" value="RND_pump_MFP"/>
</dbReference>
<feature type="transmembrane region" description="Helical" evidence="3">
    <location>
        <begin position="46"/>
        <end position="63"/>
    </location>
</feature>
<dbReference type="Gene3D" id="2.40.50.100">
    <property type="match status" value="1"/>
</dbReference>
<keyword evidence="2" id="KW-0175">Coiled coil</keyword>
<dbReference type="Pfam" id="PF25967">
    <property type="entry name" value="RND-MFP_C"/>
    <property type="match status" value="1"/>
</dbReference>
<evidence type="ECO:0000256" key="1">
    <source>
        <dbReference type="ARBA" id="ARBA00009477"/>
    </source>
</evidence>
<dbReference type="GO" id="GO:0015562">
    <property type="term" value="F:efflux transmembrane transporter activity"/>
    <property type="evidence" value="ECO:0007669"/>
    <property type="project" value="TreeGrafter"/>
</dbReference>
<comment type="similarity">
    <text evidence="1">Belongs to the membrane fusion protein (MFP) (TC 8.A.1) family.</text>
</comment>
<organism evidence="7 8">
    <name type="scientific">Cyanobium usitatum str. Tous</name>
    <dbReference type="NCBI Taxonomy" id="2116684"/>
    <lineage>
        <taxon>Bacteria</taxon>
        <taxon>Bacillati</taxon>
        <taxon>Cyanobacteriota</taxon>
        <taxon>Cyanophyceae</taxon>
        <taxon>Synechococcales</taxon>
        <taxon>Prochlorococcaceae</taxon>
        <taxon>Cyanobium</taxon>
    </lineage>
</organism>
<sequence>MAEIYGPQVEAPAAKIEVSAHSPISTPTSVPVISSSPRRPWQRRRLWATAAAGLVLVAGIGLVQRQRGTSRANLEPYTVVAAAGDLPGVVSASGELEAEKRVNVSPKRQGVIEELYVEEGDPVGRGQALARMDQGDLDERLAELRAQLRSAQAQLARSRSELERNESLYRQNAISLTDFNSVRSTFLVDQAAEQAARQRLTARQVEQADLVVRAPFDGVVTQRFADPGAFVTPTTTASATAGATSSSIVELAQGLEVVAKVPESDIGRVQLGQSATVRVDAFPDKSFEARVKRVTPRAVKLNNVTSFDVVLRLIGDPPQLRIGMTADVGFQTGQVQAETLVPTVAIVTEAGRPGVLLVGKKNQPTFQPVELGISSGKDTQILSGLKSGTRVFIDLPPWAKKRP</sequence>
<gene>
    <name evidence="7" type="ORF">C7K55_00595</name>
</gene>
<dbReference type="GO" id="GO:1990281">
    <property type="term" value="C:efflux pump complex"/>
    <property type="evidence" value="ECO:0007669"/>
    <property type="project" value="TreeGrafter"/>
</dbReference>
<dbReference type="Gene3D" id="2.40.420.20">
    <property type="match status" value="1"/>
</dbReference>
<feature type="domain" description="CusB-like beta-barrel" evidence="4">
    <location>
        <begin position="257"/>
        <end position="332"/>
    </location>
</feature>
<dbReference type="RefSeq" id="WP_106501468.1">
    <property type="nucleotide sequence ID" value="NZ_PXXO01000001.1"/>
</dbReference>
<dbReference type="OrthoDB" id="505602at2"/>
<evidence type="ECO:0000259" key="5">
    <source>
        <dbReference type="Pfam" id="PF25967"/>
    </source>
</evidence>
<dbReference type="Pfam" id="PF25954">
    <property type="entry name" value="Beta-barrel_RND_2"/>
    <property type="match status" value="1"/>
</dbReference>
<dbReference type="AlphaFoldDB" id="A0A2P7N1I9"/>
<dbReference type="NCBIfam" id="TIGR01730">
    <property type="entry name" value="RND_mfp"/>
    <property type="match status" value="1"/>
</dbReference>
<proteinExistence type="inferred from homology"/>
<dbReference type="Pfam" id="PF25973">
    <property type="entry name" value="BSH_CzcB"/>
    <property type="match status" value="1"/>
</dbReference>
<evidence type="ECO:0000313" key="8">
    <source>
        <dbReference type="Proteomes" id="UP000243002"/>
    </source>
</evidence>
<dbReference type="SUPFAM" id="SSF111369">
    <property type="entry name" value="HlyD-like secretion proteins"/>
    <property type="match status" value="1"/>
</dbReference>
<dbReference type="Proteomes" id="UP000243002">
    <property type="component" value="Unassembled WGS sequence"/>
</dbReference>
<keyword evidence="3" id="KW-0812">Transmembrane</keyword>
<evidence type="ECO:0000256" key="3">
    <source>
        <dbReference type="SAM" id="Phobius"/>
    </source>
</evidence>
<reference evidence="7 8" key="1">
    <citation type="journal article" date="2018" name="Environ. Microbiol.">
        <title>Ecological and genomic features of two widespread freshwater picocyanobacteria.</title>
        <authorList>
            <person name="Cabello-Yeves P.J."/>
            <person name="Picazo A."/>
            <person name="Camacho A."/>
            <person name="Callieri C."/>
            <person name="Rosselli R."/>
            <person name="Roda-Garcia J.J."/>
            <person name="Coutinho F.H."/>
            <person name="Rodriguez-Valera F."/>
        </authorList>
    </citation>
    <scope>NUCLEOTIDE SEQUENCE [LARGE SCALE GENOMIC DNA]</scope>
    <source>
        <strain evidence="7 8">Tous</strain>
    </source>
</reference>
<dbReference type="Gene3D" id="1.10.287.470">
    <property type="entry name" value="Helix hairpin bin"/>
    <property type="match status" value="1"/>
</dbReference>
<evidence type="ECO:0000313" key="7">
    <source>
        <dbReference type="EMBL" id="PSJ07281.1"/>
    </source>
</evidence>
<dbReference type="PANTHER" id="PTHR30469:SF33">
    <property type="entry name" value="SLR1207 PROTEIN"/>
    <property type="match status" value="1"/>
</dbReference>
<keyword evidence="8" id="KW-1185">Reference proteome</keyword>
<feature type="domain" description="Multidrug resistance protein MdtA-like C-terminal permuted SH3" evidence="5">
    <location>
        <begin position="340"/>
        <end position="394"/>
    </location>
</feature>
<protein>
    <submittedName>
        <fullName evidence="7">Efflux RND transporter periplasmic adaptor subunit</fullName>
    </submittedName>
</protein>
<evidence type="ECO:0000259" key="6">
    <source>
        <dbReference type="Pfam" id="PF25973"/>
    </source>
</evidence>
<keyword evidence="3" id="KW-0472">Membrane</keyword>
<evidence type="ECO:0000259" key="4">
    <source>
        <dbReference type="Pfam" id="PF25954"/>
    </source>
</evidence>
<dbReference type="InterPro" id="IPR058647">
    <property type="entry name" value="BSH_CzcB-like"/>
</dbReference>
<dbReference type="InterPro" id="IPR058792">
    <property type="entry name" value="Beta-barrel_RND_2"/>
</dbReference>
<feature type="coiled-coil region" evidence="2">
    <location>
        <begin position="134"/>
        <end position="208"/>
    </location>
</feature>
<dbReference type="EMBL" id="PXXO01000001">
    <property type="protein sequence ID" value="PSJ07281.1"/>
    <property type="molecule type" value="Genomic_DNA"/>
</dbReference>
<feature type="domain" description="CzcB-like barrel-sandwich hybrid" evidence="6">
    <location>
        <begin position="102"/>
        <end position="236"/>
    </location>
</feature>
<comment type="caution">
    <text evidence="7">The sequence shown here is derived from an EMBL/GenBank/DDBJ whole genome shotgun (WGS) entry which is preliminary data.</text>
</comment>
<evidence type="ECO:0000256" key="2">
    <source>
        <dbReference type="SAM" id="Coils"/>
    </source>
</evidence>
<dbReference type="PANTHER" id="PTHR30469">
    <property type="entry name" value="MULTIDRUG RESISTANCE PROTEIN MDTA"/>
    <property type="match status" value="1"/>
</dbReference>
<accession>A0A2P7N1I9</accession>
<dbReference type="InterPro" id="IPR058627">
    <property type="entry name" value="MdtA-like_C"/>
</dbReference>